<evidence type="ECO:0000256" key="4">
    <source>
        <dbReference type="ARBA" id="ARBA00022475"/>
    </source>
</evidence>
<feature type="transmembrane region" description="Helical" evidence="10">
    <location>
        <begin position="134"/>
        <end position="155"/>
    </location>
</feature>
<keyword evidence="7 10" id="KW-1133">Transmembrane helix</keyword>
<comment type="similarity">
    <text evidence="2">Belongs to the binding-protein-dependent transport system permease family. CysTW subfamily.</text>
</comment>
<dbReference type="InterPro" id="IPR000515">
    <property type="entry name" value="MetI-like"/>
</dbReference>
<keyword evidence="8" id="KW-0921">Nickel transport</keyword>
<keyword evidence="4" id="KW-1003">Cell membrane</keyword>
<evidence type="ECO:0000256" key="2">
    <source>
        <dbReference type="ARBA" id="ARBA00007069"/>
    </source>
</evidence>
<dbReference type="OrthoDB" id="9807047at2"/>
<dbReference type="STRING" id="1229783.C273_06737"/>
<evidence type="ECO:0000256" key="6">
    <source>
        <dbReference type="ARBA" id="ARBA00022692"/>
    </source>
</evidence>
<dbReference type="PANTHER" id="PTHR42929:SF1">
    <property type="entry name" value="INNER MEMBRANE ABC TRANSPORTER PERMEASE PROTEIN YDCU-RELATED"/>
    <property type="match status" value="1"/>
</dbReference>
<name>K9AK42_9STAP</name>
<feature type="domain" description="ABC transmembrane type-1" evidence="11">
    <location>
        <begin position="57"/>
        <end position="259"/>
    </location>
</feature>
<feature type="transmembrane region" description="Helical" evidence="10">
    <location>
        <begin position="12"/>
        <end position="33"/>
    </location>
</feature>
<comment type="caution">
    <text evidence="12">The sequence shown here is derived from an EMBL/GenBank/DDBJ whole genome shotgun (WGS) entry which is preliminary data.</text>
</comment>
<dbReference type="Pfam" id="PF00528">
    <property type="entry name" value="BPD_transp_1"/>
    <property type="match status" value="1"/>
</dbReference>
<evidence type="ECO:0000313" key="12">
    <source>
        <dbReference type="EMBL" id="EKU47718.1"/>
    </source>
</evidence>
<reference evidence="12 13" key="1">
    <citation type="journal article" date="2013" name="Genome Announc.">
        <title>Genome Sequence of Staphylococcus massiliensis Strain S46, Isolated from the Surface of Healthy Human Skin.</title>
        <authorList>
            <person name="Srivastav R."/>
            <person name="Singh A."/>
            <person name="Jangir P.K."/>
            <person name="Kumari C."/>
            <person name="Muduli S."/>
            <person name="Sharma R."/>
        </authorList>
    </citation>
    <scope>NUCLEOTIDE SEQUENCE [LARGE SCALE GENOMIC DNA]</scope>
    <source>
        <strain evidence="12 13">S46</strain>
    </source>
</reference>
<evidence type="ECO:0000256" key="9">
    <source>
        <dbReference type="ARBA" id="ARBA00023136"/>
    </source>
</evidence>
<dbReference type="GO" id="GO:0055085">
    <property type="term" value="P:transmembrane transport"/>
    <property type="evidence" value="ECO:0007669"/>
    <property type="project" value="InterPro"/>
</dbReference>
<feature type="transmembrane region" description="Helical" evidence="10">
    <location>
        <begin position="61"/>
        <end position="83"/>
    </location>
</feature>
<accession>K9AK42</accession>
<dbReference type="GO" id="GO:0015675">
    <property type="term" value="P:nickel cation transport"/>
    <property type="evidence" value="ECO:0007669"/>
    <property type="project" value="UniProtKB-KW"/>
</dbReference>
<dbReference type="RefSeq" id="WP_009383627.1">
    <property type="nucleotide sequence ID" value="NZ_AMSQ01000009.1"/>
</dbReference>
<comment type="subcellular location">
    <subcellularLocation>
        <location evidence="1 10">Cell membrane</location>
        <topology evidence="1 10">Multi-pass membrane protein</topology>
    </subcellularLocation>
</comment>
<evidence type="ECO:0000313" key="13">
    <source>
        <dbReference type="Proteomes" id="UP000009885"/>
    </source>
</evidence>
<feature type="transmembrane region" description="Helical" evidence="10">
    <location>
        <begin position="197"/>
        <end position="217"/>
    </location>
</feature>
<dbReference type="PANTHER" id="PTHR42929">
    <property type="entry name" value="INNER MEMBRANE ABC TRANSPORTER PERMEASE PROTEIN YDCU-RELATED-RELATED"/>
    <property type="match status" value="1"/>
</dbReference>
<protein>
    <submittedName>
        <fullName evidence="12">Putative spermidine/putrescine transport system permease potB</fullName>
    </submittedName>
</protein>
<dbReference type="Proteomes" id="UP000009885">
    <property type="component" value="Unassembled WGS sequence"/>
</dbReference>
<keyword evidence="9 10" id="KW-0472">Membrane</keyword>
<dbReference type="PROSITE" id="PS50928">
    <property type="entry name" value="ABC_TM1"/>
    <property type="match status" value="1"/>
</dbReference>
<organism evidence="12 13">
    <name type="scientific">Staphylococcus massiliensis S46</name>
    <dbReference type="NCBI Taxonomy" id="1229783"/>
    <lineage>
        <taxon>Bacteria</taxon>
        <taxon>Bacillati</taxon>
        <taxon>Bacillota</taxon>
        <taxon>Bacilli</taxon>
        <taxon>Bacillales</taxon>
        <taxon>Staphylococcaceae</taxon>
        <taxon>Staphylococcus</taxon>
    </lineage>
</organism>
<dbReference type="AlphaFoldDB" id="K9AK42"/>
<dbReference type="Gene3D" id="1.10.3720.10">
    <property type="entry name" value="MetI-like"/>
    <property type="match status" value="1"/>
</dbReference>
<dbReference type="eggNOG" id="COG1176">
    <property type="taxonomic scope" value="Bacteria"/>
</dbReference>
<evidence type="ECO:0000256" key="10">
    <source>
        <dbReference type="RuleBase" id="RU363032"/>
    </source>
</evidence>
<keyword evidence="5" id="KW-0533">Nickel</keyword>
<evidence type="ECO:0000256" key="8">
    <source>
        <dbReference type="ARBA" id="ARBA00023112"/>
    </source>
</evidence>
<keyword evidence="6 10" id="KW-0812">Transmembrane</keyword>
<feature type="transmembrane region" description="Helical" evidence="10">
    <location>
        <begin position="90"/>
        <end position="114"/>
    </location>
</feature>
<evidence type="ECO:0000256" key="1">
    <source>
        <dbReference type="ARBA" id="ARBA00004651"/>
    </source>
</evidence>
<evidence type="ECO:0000256" key="5">
    <source>
        <dbReference type="ARBA" id="ARBA00022596"/>
    </source>
</evidence>
<dbReference type="GO" id="GO:0005886">
    <property type="term" value="C:plasma membrane"/>
    <property type="evidence" value="ECO:0007669"/>
    <property type="project" value="UniProtKB-SubCell"/>
</dbReference>
<dbReference type="EMBL" id="AMSQ01000009">
    <property type="protein sequence ID" value="EKU47718.1"/>
    <property type="molecule type" value="Genomic_DNA"/>
</dbReference>
<keyword evidence="8" id="KW-0406">Ion transport</keyword>
<evidence type="ECO:0000256" key="3">
    <source>
        <dbReference type="ARBA" id="ARBA00022448"/>
    </source>
</evidence>
<evidence type="ECO:0000256" key="7">
    <source>
        <dbReference type="ARBA" id="ARBA00022989"/>
    </source>
</evidence>
<feature type="transmembrane region" description="Helical" evidence="10">
    <location>
        <begin position="237"/>
        <end position="256"/>
    </location>
</feature>
<dbReference type="PATRIC" id="fig|1229783.3.peg.1360"/>
<dbReference type="InterPro" id="IPR035906">
    <property type="entry name" value="MetI-like_sf"/>
</dbReference>
<keyword evidence="13" id="KW-1185">Reference proteome</keyword>
<evidence type="ECO:0000259" key="11">
    <source>
        <dbReference type="PROSITE" id="PS50928"/>
    </source>
</evidence>
<proteinExistence type="inferred from homology"/>
<sequence length="268" mass="30829">MTKHFKWLTFTPYLIWMVLFIIVPLLLLIYYSFIDINGNFSLANYKQVFSPNYLTMFKDSLLYAFMITVCCLVVSFPLAYFLVQSKHQQLLLLLIIMPTWMNLLLKTYAFIGIFSHDGIINRFLQWMHVPALEILFHAPSFIIVASYIYLPFMLLPIYNHMNQIPDVYLKAANDLGANKWVTFTKIIMPLTKEGVRAGVQVTFIPALSLFMITRLITGNKVITIGTAIEEQFLVIQNYGMGATIAIVLIVLMFIILNITKSSKESKEV</sequence>
<gene>
    <name evidence="12" type="ORF">C273_06737</name>
</gene>
<keyword evidence="3 10" id="KW-0813">Transport</keyword>
<dbReference type="CDD" id="cd06261">
    <property type="entry name" value="TM_PBP2"/>
    <property type="match status" value="1"/>
</dbReference>
<dbReference type="SUPFAM" id="SSF161098">
    <property type="entry name" value="MetI-like"/>
    <property type="match status" value="1"/>
</dbReference>